<protein>
    <submittedName>
        <fullName evidence="2">Uncharacterized protein</fullName>
    </submittedName>
</protein>
<proteinExistence type="predicted"/>
<sequence length="130" mass="14483">TAEVQELNNKLSATQDENTNLNSQLIELNNILLQKDTKIQELTDTLDSKEKLVDAQTARLEEVETELGELKPPELGSGGFVAEERTTCPMCGAVGQNIKQIEDKTKVLSYVGHIPMYAKKHVCKKCGYEF</sequence>
<gene>
    <name evidence="2" type="ORF">S01H4_48912</name>
</gene>
<dbReference type="EMBL" id="BART01027611">
    <property type="protein sequence ID" value="GAG95180.1"/>
    <property type="molecule type" value="Genomic_DNA"/>
</dbReference>
<evidence type="ECO:0000256" key="1">
    <source>
        <dbReference type="SAM" id="Coils"/>
    </source>
</evidence>
<name>X1BJG7_9ZZZZ</name>
<organism evidence="2">
    <name type="scientific">marine sediment metagenome</name>
    <dbReference type="NCBI Taxonomy" id="412755"/>
    <lineage>
        <taxon>unclassified sequences</taxon>
        <taxon>metagenomes</taxon>
        <taxon>ecological metagenomes</taxon>
    </lineage>
</organism>
<comment type="caution">
    <text evidence="2">The sequence shown here is derived from an EMBL/GenBank/DDBJ whole genome shotgun (WGS) entry which is preliminary data.</text>
</comment>
<dbReference type="AlphaFoldDB" id="X1BJG7"/>
<reference evidence="2" key="1">
    <citation type="journal article" date="2014" name="Front. Microbiol.">
        <title>High frequency of phylogenetically diverse reductive dehalogenase-homologous genes in deep subseafloor sedimentary metagenomes.</title>
        <authorList>
            <person name="Kawai M."/>
            <person name="Futagami T."/>
            <person name="Toyoda A."/>
            <person name="Takaki Y."/>
            <person name="Nishi S."/>
            <person name="Hori S."/>
            <person name="Arai W."/>
            <person name="Tsubouchi T."/>
            <person name="Morono Y."/>
            <person name="Uchiyama I."/>
            <person name="Ito T."/>
            <person name="Fujiyama A."/>
            <person name="Inagaki F."/>
            <person name="Takami H."/>
        </authorList>
    </citation>
    <scope>NUCLEOTIDE SEQUENCE</scope>
    <source>
        <strain evidence="2">Expedition CK06-06</strain>
    </source>
</reference>
<feature type="coiled-coil region" evidence="1">
    <location>
        <begin position="4"/>
        <end position="66"/>
    </location>
</feature>
<keyword evidence="1" id="KW-0175">Coiled coil</keyword>
<evidence type="ECO:0000313" key="2">
    <source>
        <dbReference type="EMBL" id="GAG95180.1"/>
    </source>
</evidence>
<accession>X1BJG7</accession>
<feature type="non-terminal residue" evidence="2">
    <location>
        <position position="1"/>
    </location>
</feature>